<comment type="caution">
    <text evidence="1">The sequence shown here is derived from an EMBL/GenBank/DDBJ whole genome shotgun (WGS) entry which is preliminary data.</text>
</comment>
<dbReference type="EMBL" id="JHEM01000010">
    <property type="protein sequence ID" value="KCB24971.1"/>
    <property type="molecule type" value="Genomic_DNA"/>
</dbReference>
<sequence length="202" mass="23740">MTWSENAIARALVRQTFNRKYLVVVPNCNWTGHECDLLVVTENLRIIDVEIKISRADLKADAKKEKWWHREHLGYWPTVSELRHNPRMNELRLEREYRRARYKSTPKDWPRKVWKHYYALPKEIWHPDLLAALPSRQSGVLLLDRDGYPRPVGAAMRVECMRRATPNRDAQSISPAAAVDIARLASLRMWDAYARLEQKVAS</sequence>
<protein>
    <submittedName>
        <fullName evidence="1">N-acetyltransferase YedL</fullName>
    </submittedName>
</protein>
<proteinExistence type="predicted"/>
<dbReference type="Proteomes" id="UP000025748">
    <property type="component" value="Unassembled WGS sequence"/>
</dbReference>
<evidence type="ECO:0000313" key="1">
    <source>
        <dbReference type="EMBL" id="KCB24971.1"/>
    </source>
</evidence>
<keyword evidence="2" id="KW-1185">Reference proteome</keyword>
<reference evidence="1 2" key="1">
    <citation type="submission" date="2014-03" db="EMBL/GenBank/DDBJ databases">
        <title>Genome sequence of Bordetella hinzii.</title>
        <authorList>
            <person name="Register K."/>
            <person name="Harvill E."/>
            <person name="Goodfield L.L."/>
            <person name="Ivanov Y.V."/>
            <person name="Meyer J.A."/>
            <person name="Muse S.J."/>
            <person name="Jacobs N."/>
            <person name="Bendor L."/>
            <person name="Smallridge W.E."/>
            <person name="Brinkac L.M."/>
            <person name="Sanka R."/>
            <person name="Kim M."/>
            <person name="Losada L."/>
        </authorList>
    </citation>
    <scope>NUCLEOTIDE SEQUENCE [LARGE SCALE GENOMIC DNA]</scope>
    <source>
        <strain evidence="1 2">OH87 BAL007II</strain>
    </source>
</reference>
<organism evidence="1 2">
    <name type="scientific">Bordetella hinzii OH87 BAL007II</name>
    <dbReference type="NCBI Taxonomy" id="1331262"/>
    <lineage>
        <taxon>Bacteria</taxon>
        <taxon>Pseudomonadati</taxon>
        <taxon>Pseudomonadota</taxon>
        <taxon>Betaproteobacteria</taxon>
        <taxon>Burkholderiales</taxon>
        <taxon>Alcaligenaceae</taxon>
        <taxon>Bordetella</taxon>
    </lineage>
</organism>
<gene>
    <name evidence="1" type="ORF">L544_1073</name>
</gene>
<dbReference type="RefSeq" id="WP_032962380.1">
    <property type="nucleotide sequence ID" value="NZ_JHEM01000010.1"/>
</dbReference>
<accession>A0ABR4R3A0</accession>
<name>A0ABR4R3A0_9BORD</name>
<evidence type="ECO:0000313" key="2">
    <source>
        <dbReference type="Proteomes" id="UP000025748"/>
    </source>
</evidence>